<comment type="caution">
    <text evidence="1">The sequence shown here is derived from an EMBL/GenBank/DDBJ whole genome shotgun (WGS) entry which is preliminary data.</text>
</comment>
<accession>A0ACA9KH96</accession>
<keyword evidence="2" id="KW-1185">Reference proteome</keyword>
<dbReference type="EMBL" id="CAJVPM010001782">
    <property type="protein sequence ID" value="CAG8473727.1"/>
    <property type="molecule type" value="Genomic_DNA"/>
</dbReference>
<protein>
    <submittedName>
        <fullName evidence="1">1044_t:CDS:1</fullName>
    </submittedName>
</protein>
<dbReference type="Proteomes" id="UP000789860">
    <property type="component" value="Unassembled WGS sequence"/>
</dbReference>
<reference evidence="1" key="1">
    <citation type="submission" date="2021-06" db="EMBL/GenBank/DDBJ databases">
        <authorList>
            <person name="Kallberg Y."/>
            <person name="Tangrot J."/>
            <person name="Rosling A."/>
        </authorList>
    </citation>
    <scope>NUCLEOTIDE SEQUENCE</scope>
    <source>
        <strain evidence="1">AU212A</strain>
    </source>
</reference>
<evidence type="ECO:0000313" key="2">
    <source>
        <dbReference type="Proteomes" id="UP000789860"/>
    </source>
</evidence>
<organism evidence="1 2">
    <name type="scientific">Scutellospora calospora</name>
    <dbReference type="NCBI Taxonomy" id="85575"/>
    <lineage>
        <taxon>Eukaryota</taxon>
        <taxon>Fungi</taxon>
        <taxon>Fungi incertae sedis</taxon>
        <taxon>Mucoromycota</taxon>
        <taxon>Glomeromycotina</taxon>
        <taxon>Glomeromycetes</taxon>
        <taxon>Diversisporales</taxon>
        <taxon>Gigasporaceae</taxon>
        <taxon>Scutellospora</taxon>
    </lineage>
</organism>
<name>A0ACA9KH96_9GLOM</name>
<gene>
    <name evidence="1" type="ORF">SCALOS_LOCUS2140</name>
</gene>
<evidence type="ECO:0000313" key="1">
    <source>
        <dbReference type="EMBL" id="CAG8473727.1"/>
    </source>
</evidence>
<sequence length="80" mass="9079">MGKNPDPTRVAKARKKTAKILDVYDKLLEGKECLTKLDIDQCCCWKTTGRPLEVKLIVSLELLLLRNLTGRPEIPTRSQN</sequence>
<proteinExistence type="predicted"/>